<dbReference type="PANTHER" id="PTHR13018">
    <property type="entry name" value="PROBABLE MEMBRANE PROTEIN DUF221-RELATED"/>
    <property type="match status" value="1"/>
</dbReference>
<feature type="domain" description="CSC1/OSCA1-like 7TM region" evidence="9">
    <location>
        <begin position="470"/>
        <end position="741"/>
    </location>
</feature>
<evidence type="ECO:0008006" key="14">
    <source>
        <dbReference type="Google" id="ProtNLM"/>
    </source>
</evidence>
<dbReference type="Pfam" id="PF13967">
    <property type="entry name" value="RSN1_TM"/>
    <property type="match status" value="1"/>
</dbReference>
<keyword evidence="6 8" id="KW-0472">Membrane</keyword>
<feature type="compositionally biased region" description="Pro residues" evidence="7">
    <location>
        <begin position="393"/>
        <end position="402"/>
    </location>
</feature>
<feature type="region of interest" description="Disordered" evidence="7">
    <location>
        <begin position="1264"/>
        <end position="1289"/>
    </location>
</feature>
<feature type="compositionally biased region" description="Basic residues" evidence="7">
    <location>
        <begin position="1226"/>
        <end position="1238"/>
    </location>
</feature>
<protein>
    <recommendedName>
        <fullName evidence="14">DUF221-domain-containing protein</fullName>
    </recommendedName>
</protein>
<comment type="subcellular location">
    <subcellularLocation>
        <location evidence="1">Membrane</location>
        <topology evidence="1">Multi-pass membrane protein</topology>
    </subcellularLocation>
</comment>
<proteinExistence type="inferred from homology"/>
<keyword evidence="13" id="KW-1185">Reference proteome</keyword>
<evidence type="ECO:0000313" key="13">
    <source>
        <dbReference type="Proteomes" id="UP001150569"/>
    </source>
</evidence>
<feature type="compositionally biased region" description="Polar residues" evidence="7">
    <location>
        <begin position="1317"/>
        <end position="1329"/>
    </location>
</feature>
<feature type="region of interest" description="Disordered" evidence="7">
    <location>
        <begin position="2012"/>
        <end position="2038"/>
    </location>
</feature>
<evidence type="ECO:0000256" key="6">
    <source>
        <dbReference type="ARBA" id="ARBA00023136"/>
    </source>
</evidence>
<feature type="compositionally biased region" description="Low complexity" evidence="7">
    <location>
        <begin position="1923"/>
        <end position="1933"/>
    </location>
</feature>
<feature type="compositionally biased region" description="Basic residues" evidence="7">
    <location>
        <begin position="1592"/>
        <end position="1601"/>
    </location>
</feature>
<feature type="region of interest" description="Disordered" evidence="7">
    <location>
        <begin position="377"/>
        <end position="411"/>
    </location>
</feature>
<dbReference type="Pfam" id="PF02714">
    <property type="entry name" value="RSN1_7TM"/>
    <property type="match status" value="1"/>
</dbReference>
<feature type="transmembrane region" description="Helical" evidence="8">
    <location>
        <begin position="57"/>
        <end position="78"/>
    </location>
</feature>
<feature type="region of interest" description="Disordered" evidence="7">
    <location>
        <begin position="1915"/>
        <end position="1949"/>
    </location>
</feature>
<keyword evidence="3" id="KW-0813">Transport</keyword>
<feature type="transmembrane region" description="Helical" evidence="8">
    <location>
        <begin position="559"/>
        <end position="579"/>
    </location>
</feature>
<feature type="transmembrane region" description="Helical" evidence="8">
    <location>
        <begin position="132"/>
        <end position="155"/>
    </location>
</feature>
<feature type="region of interest" description="Disordered" evidence="7">
    <location>
        <begin position="962"/>
        <end position="1009"/>
    </location>
</feature>
<feature type="transmembrane region" description="Helical" evidence="8">
    <location>
        <begin position="684"/>
        <end position="709"/>
    </location>
</feature>
<evidence type="ECO:0000256" key="1">
    <source>
        <dbReference type="ARBA" id="ARBA00004141"/>
    </source>
</evidence>
<dbReference type="GO" id="GO:0005886">
    <property type="term" value="C:plasma membrane"/>
    <property type="evidence" value="ECO:0007669"/>
    <property type="project" value="TreeGrafter"/>
</dbReference>
<feature type="compositionally biased region" description="Acidic residues" evidence="7">
    <location>
        <begin position="1619"/>
        <end position="1631"/>
    </location>
</feature>
<feature type="compositionally biased region" description="Basic residues" evidence="7">
    <location>
        <begin position="1131"/>
        <end position="1140"/>
    </location>
</feature>
<feature type="compositionally biased region" description="Basic residues" evidence="7">
    <location>
        <begin position="1555"/>
        <end position="1567"/>
    </location>
</feature>
<feature type="compositionally biased region" description="Low complexity" evidence="7">
    <location>
        <begin position="381"/>
        <end position="392"/>
    </location>
</feature>
<dbReference type="InterPro" id="IPR003864">
    <property type="entry name" value="CSC1/OSCA1-like_7TM"/>
</dbReference>
<dbReference type="InterPro" id="IPR045122">
    <property type="entry name" value="Csc1-like"/>
</dbReference>
<dbReference type="PANTHER" id="PTHR13018:SF5">
    <property type="entry name" value="RE44586P"/>
    <property type="match status" value="1"/>
</dbReference>
<reference evidence="12" key="1">
    <citation type="submission" date="2022-07" db="EMBL/GenBank/DDBJ databases">
        <title>Phylogenomic reconstructions and comparative analyses of Kickxellomycotina fungi.</title>
        <authorList>
            <person name="Reynolds N.K."/>
            <person name="Stajich J.E."/>
            <person name="Barry K."/>
            <person name="Grigoriev I.V."/>
            <person name="Crous P."/>
            <person name="Smith M.E."/>
        </authorList>
    </citation>
    <scope>NUCLEOTIDE SEQUENCE</scope>
    <source>
        <strain evidence="12">RSA 861</strain>
    </source>
</reference>
<evidence type="ECO:0000259" key="10">
    <source>
        <dbReference type="Pfam" id="PF13967"/>
    </source>
</evidence>
<evidence type="ECO:0000259" key="11">
    <source>
        <dbReference type="Pfam" id="PF14703"/>
    </source>
</evidence>
<dbReference type="InterPro" id="IPR027815">
    <property type="entry name" value="CSC1/OSCA1-like_cyt"/>
</dbReference>
<feature type="region of interest" description="Disordered" evidence="7">
    <location>
        <begin position="1555"/>
        <end position="1654"/>
    </location>
</feature>
<evidence type="ECO:0000256" key="8">
    <source>
        <dbReference type="SAM" id="Phobius"/>
    </source>
</evidence>
<feature type="compositionally biased region" description="Basic and acidic residues" evidence="7">
    <location>
        <begin position="1087"/>
        <end position="1102"/>
    </location>
</feature>
<gene>
    <name evidence="12" type="ORF">IWQ60_005572</name>
</gene>
<dbReference type="Pfam" id="PF14703">
    <property type="entry name" value="PHM7_cyt"/>
    <property type="match status" value="1"/>
</dbReference>
<evidence type="ECO:0000256" key="4">
    <source>
        <dbReference type="ARBA" id="ARBA00022692"/>
    </source>
</evidence>
<dbReference type="GO" id="GO:0005227">
    <property type="term" value="F:calcium-activated cation channel activity"/>
    <property type="evidence" value="ECO:0007669"/>
    <property type="project" value="InterPro"/>
</dbReference>
<feature type="region of interest" description="Disordered" evidence="7">
    <location>
        <begin position="2061"/>
        <end position="2109"/>
    </location>
</feature>
<dbReference type="Proteomes" id="UP001150569">
    <property type="component" value="Unassembled WGS sequence"/>
</dbReference>
<comment type="similarity">
    <text evidence="2">Belongs to the CSC1 (TC 1.A.17) family.</text>
</comment>
<feature type="transmembrane region" description="Helical" evidence="8">
    <location>
        <begin position="175"/>
        <end position="195"/>
    </location>
</feature>
<evidence type="ECO:0000256" key="2">
    <source>
        <dbReference type="ARBA" id="ARBA00007779"/>
    </source>
</evidence>
<dbReference type="EMBL" id="JANBPT010000305">
    <property type="protein sequence ID" value="KAJ1923910.1"/>
    <property type="molecule type" value="Genomic_DNA"/>
</dbReference>
<feature type="region of interest" description="Disordered" evidence="7">
    <location>
        <begin position="799"/>
        <end position="835"/>
    </location>
</feature>
<feature type="domain" description="CSC1/OSCA1-like cytosolic" evidence="11">
    <location>
        <begin position="218"/>
        <end position="375"/>
    </location>
</feature>
<name>A0A9W8A6Q2_9FUNG</name>
<feature type="region of interest" description="Disordered" evidence="7">
    <location>
        <begin position="1164"/>
        <end position="1196"/>
    </location>
</feature>
<feature type="transmembrane region" description="Helical" evidence="8">
    <location>
        <begin position="657"/>
        <end position="678"/>
    </location>
</feature>
<sequence>MTTTITLPTPGQWRTLPFARDIDVVDIIGLNNGSGAAGIPGSTVNQASHTPSLTTQLAFAAGLGAVLFVIFCLLRFRWPTVYAPRSRLRRVAPMKLPFRFLGWLLPVINTSEMFMLQTVGLDAVMFLRFFKLSIAIFSVLAVPGLCILIPINVVGSDYASSAFLSMNAIPDSSPYLVPHLIFVYIFSLVVYYYLLRYTYHFLALRWHYLLRNAGSVEARSVMVTNIPSYLQDPQMLRHFFEELEIGKVEEVYIVGQSADLPALVRSRAKHLRKLEALVAQLIGNPCKASDYDRARLTKVLTTPTPEACLEERILTAQWMKPKYQRRLARNPAYNPRPTVRLPSGRWFRLGPKVDGIDYHKERFLEYDRLVTALRKVRRAASHSGPGPSAHSPASPPPPVPPRPDTHLDHDAAPKNSSVGFVTFEHSTSAHIASQSLTHAKPFACVSRLAPEPVNVYWNNLTTKRRSRVYRTVLVFIAMALLTFFWGIPVAFLASFLSLESLGKHLSFVEETTQWSGWVQSLFSYTLPSVVMISYFNLLPAIIQKLAEFKGVRVRAQMDTFVLSRVFFFQIFNVLLVFTLSSTLWNSLYEIIDNPSQITQKLASSLPQVAPFFINYIIMLGVGYLPFKLLQVFPMIWHAFRRYLCTTPRDFAEVVAPIYVAWGARYPVPMLVFVITLTYSNISPLILVFGILYFILGFVFYKYLFLYVYFKYYESSGRMWPFVVRRLVVCIYIYHLLMFGLFSLKKLWVLAILTVPTVAMNSIFFHYINKILTVYGDYVPLYLLRLHQRRREEIRQLKLAQAKGPGTGPTASACGTGEKPLASSRQGNDGGSSYASKPNYLAAVDHPVVPDPFTPVDSGMRRPGFVRRSRSYSSTAFAPRKASGSYTALRPNETKSRQDHLAVDMAGLGALGSTDETADAHVTDQAESAPAHRHHVSFNQYFLDGLRSVYRTGSAPVIRFFNTDDNEDEAAGQSAPGAPSRTNSNSGSSDTTASLTTTPSTPVLPRFEDESAPAQIDYGYEDHQRYGYKMLFISMYYKIVDHFSHALPSYFLNMTDLERIKWLEALIEAEENGAEFSDRHSVDETRIGEKLLPADEGEGRESTDGNDLELPGGTGKGTSAEQEGPLEGSTRRPTRMKGARKPFLRINTHLGRSATLVDHVTTTAPATPASAVTDRSRLSQDSAASRRSGRSNFHHSVSQIVTSPRSLLCRGTTFRHLINRTQSLTGSRRRSSQRRQKAIHRSDAQRHFLRQHASDHDLPATFRLATDGGAPYPPSHQLHPHHLSRSASDLYPNGALPGHLMASATSLFDSSGLGGPPTASTGALTHAATTSRSRSRYRSRLRYLSGPTIPSTSIRFLDPDVIIPIPATITTAGGSDLQSAGDSHWSAVADGSPVDPLNHCSTTPLATTPGADGPLYSHPASPNLVSQRNSFVGKRPNSLCGDEIGCGGSNGKPGKVRATACLEFLPPNHPYSRRYLLDVQNYNHHQYDLLPDKYTDYTQSPMELVHGVLDSGIKGFQHPSITGKLPQLWLPMGKGEFDELVRAALPLDPVSYLKSRIRQRRHSSRRKANSSSRQAAGDTEGEDDDHADDGKTMKRIRKKRWIKDRMRQGRLSTSSSFCEETGDHDRDDDDADTSVGVNYDSRRGMHPSGVQVDTPDKDGLMAARAVQPDHTDNSHTTGYALPPLHDLTVTAGGQSADLYGSTLLSGVSYHPMSTLNYDNGESGRPAGTLTESSPSLQQQSQHHHVYLTSSVETSTSSTRTPGDGHVSIDYTSHTLMEHHDSHQPPSYHHYAHPAVAATTTTTSSPPFYEADDAGSIISEPPVDYDLDPFAVRHHLHRPSIAASTSLPSMSFAELWTQPILTILAAYENVLLDDTGRPFLPELAVRRASGYSAQYASPGTPTGGTFASGATGLRLNSRLDGPFNPADSPLASPLLPMAPPSQKRKPSFDTWGDREAKTLKLTNALSSRLARSLSVSQDQPQLSPGRYVGHRLTSIGQPADTSLRVNPAAFRSLSPTEPVELATPGSASDMELSGSPGPAPTNGGVTLSAGQEIGLTPKPIAKVRSASQTRGSYPGAEPVGRPPMPSMSPERPPLRFTSPHGPSESDPHGKAAAIHRPEELLPFAFTRELPDRVAGMDQPEGTDASWCIDRWVQDTARKHGAPIPQFRALLEAKVQDLVQALAPLDLGVSHREHAVLWQIVHDIRTLGDWFTDQGFPFLRHAIPWLAVHVDQLAGLFKHVHAVEDMRESLRTSPKAALDQLALDATTLAEFLARKRELYGDCLQHNGLAWRVSGLPVDPMLLARVRQWLLDLCRVYTGDIRRVFVLWNNSSRGPTPDRLATLVSLYVRQEMATVRAPKEMMARLAQTITTVCGVVEFCGRSDERLSVDCFDLATEYARWGLSQAVAGALSAQSTTTPALQPIRSRGNLVAPIIYQYERMISLFPSLRTIRDGECLTRSPSPVNLAPLRRADSADMDFDGLDDPMATPTSSAPTQYPTGDLVAAIQEYASVLVEVSLSLMDYIITLRNQGQFESPTGPLCIFVEFCLRWVRKLMEFGGIDGQLQQRLEPLYGSLRRLEARV</sequence>
<dbReference type="OrthoDB" id="1689567at2759"/>
<feature type="compositionally biased region" description="Low complexity" evidence="7">
    <location>
        <begin position="985"/>
        <end position="1000"/>
    </location>
</feature>
<feature type="transmembrane region" description="Helical" evidence="8">
    <location>
        <begin position="472"/>
        <end position="496"/>
    </location>
</feature>
<keyword evidence="5 8" id="KW-1133">Transmembrane helix</keyword>
<organism evidence="12 13">
    <name type="scientific">Tieghemiomyces parasiticus</name>
    <dbReference type="NCBI Taxonomy" id="78921"/>
    <lineage>
        <taxon>Eukaryota</taxon>
        <taxon>Fungi</taxon>
        <taxon>Fungi incertae sedis</taxon>
        <taxon>Zoopagomycota</taxon>
        <taxon>Kickxellomycotina</taxon>
        <taxon>Dimargaritomycetes</taxon>
        <taxon>Dimargaritales</taxon>
        <taxon>Dimargaritaceae</taxon>
        <taxon>Tieghemiomyces</taxon>
    </lineage>
</organism>
<keyword evidence="4 8" id="KW-0812">Transmembrane</keyword>
<evidence type="ECO:0000256" key="3">
    <source>
        <dbReference type="ARBA" id="ARBA00022448"/>
    </source>
</evidence>
<accession>A0A9W8A6Q2</accession>
<feature type="transmembrane region" description="Helical" evidence="8">
    <location>
        <begin position="516"/>
        <end position="538"/>
    </location>
</feature>
<feature type="transmembrane region" description="Helical" evidence="8">
    <location>
        <begin position="721"/>
        <end position="741"/>
    </location>
</feature>
<feature type="region of interest" description="Disordered" evidence="7">
    <location>
        <begin position="1087"/>
        <end position="1140"/>
    </location>
</feature>
<feature type="domain" description="CSC1/OSCA1-like N-terminal transmembrane" evidence="10">
    <location>
        <begin position="53"/>
        <end position="196"/>
    </location>
</feature>
<dbReference type="InterPro" id="IPR032880">
    <property type="entry name" value="CSC1/OSCA1-like_N"/>
</dbReference>
<evidence type="ECO:0000256" key="7">
    <source>
        <dbReference type="SAM" id="MobiDB-lite"/>
    </source>
</evidence>
<evidence type="ECO:0000256" key="5">
    <source>
        <dbReference type="ARBA" id="ARBA00022989"/>
    </source>
</evidence>
<feature type="region of interest" description="Disordered" evidence="7">
    <location>
        <begin position="1714"/>
        <end position="1762"/>
    </location>
</feature>
<feature type="compositionally biased region" description="Low complexity" evidence="7">
    <location>
        <begin position="1747"/>
        <end position="1759"/>
    </location>
</feature>
<feature type="transmembrane region" description="Helical" evidence="8">
    <location>
        <begin position="612"/>
        <end position="636"/>
    </location>
</feature>
<evidence type="ECO:0000313" key="12">
    <source>
        <dbReference type="EMBL" id="KAJ1923910.1"/>
    </source>
</evidence>
<feature type="compositionally biased region" description="Polar residues" evidence="7">
    <location>
        <begin position="822"/>
        <end position="835"/>
    </location>
</feature>
<evidence type="ECO:0000259" key="9">
    <source>
        <dbReference type="Pfam" id="PF02714"/>
    </source>
</evidence>
<feature type="region of interest" description="Disordered" evidence="7">
    <location>
        <begin position="1220"/>
        <end position="1245"/>
    </location>
</feature>
<feature type="region of interest" description="Disordered" evidence="7">
    <location>
        <begin position="1310"/>
        <end position="1332"/>
    </location>
</feature>
<comment type="caution">
    <text evidence="12">The sequence shown here is derived from an EMBL/GenBank/DDBJ whole genome shotgun (WGS) entry which is preliminary data.</text>
</comment>